<name>A0A4P6XTJ1_9ASCO</name>
<evidence type="ECO:0000256" key="5">
    <source>
        <dbReference type="ARBA" id="ARBA00022833"/>
    </source>
</evidence>
<comment type="subcellular location">
    <subcellularLocation>
        <location evidence="1">Nucleus</location>
    </subcellularLocation>
</comment>
<dbReference type="PANTHER" id="PTHR13100:SF10">
    <property type="entry name" value="CELL GROWTH-REGULATING NUCLEOLAR PROTEIN"/>
    <property type="match status" value="1"/>
</dbReference>
<comment type="similarity">
    <text evidence="7">Belongs to the UPF0743 family.</text>
</comment>
<dbReference type="GO" id="GO:0000122">
    <property type="term" value="P:negative regulation of transcription by RNA polymerase II"/>
    <property type="evidence" value="ECO:0007669"/>
    <property type="project" value="TreeGrafter"/>
</dbReference>
<keyword evidence="2" id="KW-0479">Metal-binding</keyword>
<dbReference type="GO" id="GO:0008270">
    <property type="term" value="F:zinc ion binding"/>
    <property type="evidence" value="ECO:0007669"/>
    <property type="project" value="UniProtKB-KW"/>
</dbReference>
<evidence type="ECO:0000313" key="12">
    <source>
        <dbReference type="Proteomes" id="UP000292447"/>
    </source>
</evidence>
<dbReference type="InterPro" id="IPR036236">
    <property type="entry name" value="Znf_C2H2_sf"/>
</dbReference>
<accession>A0A4P6XTJ1</accession>
<keyword evidence="4 8" id="KW-0863">Zinc-finger</keyword>
<dbReference type="Proteomes" id="UP000292447">
    <property type="component" value="Chromosome VI"/>
</dbReference>
<gene>
    <name evidence="11" type="primary">MPUL0F04580</name>
    <name evidence="11" type="ORF">METSCH_F04580</name>
</gene>
<dbReference type="GO" id="GO:0003677">
    <property type="term" value="F:DNA binding"/>
    <property type="evidence" value="ECO:0007669"/>
    <property type="project" value="InterPro"/>
</dbReference>
<protein>
    <submittedName>
        <fullName evidence="11">Cell growth-regulating nucleolar protein</fullName>
    </submittedName>
</protein>
<dbReference type="AlphaFoldDB" id="A0A4P6XTJ1"/>
<evidence type="ECO:0000256" key="3">
    <source>
        <dbReference type="ARBA" id="ARBA00022737"/>
    </source>
</evidence>
<keyword evidence="6" id="KW-0539">Nucleus</keyword>
<dbReference type="InterPro" id="IPR039999">
    <property type="entry name" value="LYAR"/>
</dbReference>
<evidence type="ECO:0000256" key="1">
    <source>
        <dbReference type="ARBA" id="ARBA00004123"/>
    </source>
</evidence>
<evidence type="ECO:0000256" key="7">
    <source>
        <dbReference type="ARBA" id="ARBA00061084"/>
    </source>
</evidence>
<organism evidence="11 12">
    <name type="scientific">Metschnikowia aff. pulcherrima</name>
    <dbReference type="NCBI Taxonomy" id="2163413"/>
    <lineage>
        <taxon>Eukaryota</taxon>
        <taxon>Fungi</taxon>
        <taxon>Dikarya</taxon>
        <taxon>Ascomycota</taxon>
        <taxon>Saccharomycotina</taxon>
        <taxon>Pichiomycetes</taxon>
        <taxon>Metschnikowiaceae</taxon>
        <taxon>Metschnikowia</taxon>
    </lineage>
</organism>
<keyword evidence="3" id="KW-0677">Repeat</keyword>
<dbReference type="PROSITE" id="PS51804">
    <property type="entry name" value="ZF_C2HC_LYAR"/>
    <property type="match status" value="2"/>
</dbReference>
<evidence type="ECO:0000256" key="8">
    <source>
        <dbReference type="PROSITE-ProRule" id="PRU01145"/>
    </source>
</evidence>
<feature type="region of interest" description="Disordered" evidence="9">
    <location>
        <begin position="60"/>
        <end position="111"/>
    </location>
</feature>
<evidence type="ECO:0000256" key="4">
    <source>
        <dbReference type="ARBA" id="ARBA00022771"/>
    </source>
</evidence>
<keyword evidence="12" id="KW-1185">Reference proteome</keyword>
<sequence length="158" mass="18028">MVSFSCEVCNDTVIKKKLDQHKQRCYDAYFTCIDCSTTFSGNDYRNHTQCISEAEKYEKSLYRGKPSQKNNAAKAKPEKKEPKPVEPVKDAKKETVEKVKKEKKAKKAKTPDLDLSKYTGDSLSKVLKSMSKDTKTEKKDLLKKLRLELVDGKVVLTL</sequence>
<dbReference type="Gene3D" id="3.30.1490.490">
    <property type="match status" value="1"/>
</dbReference>
<keyword evidence="5" id="KW-0862">Zinc</keyword>
<dbReference type="PANTHER" id="PTHR13100">
    <property type="entry name" value="CELL GROWTH-REGULATING NUCLEOLAR PROTEIN LYAR"/>
    <property type="match status" value="1"/>
</dbReference>
<dbReference type="EMBL" id="CP034461">
    <property type="protein sequence ID" value="QBM90870.1"/>
    <property type="molecule type" value="Genomic_DNA"/>
</dbReference>
<evidence type="ECO:0000259" key="10">
    <source>
        <dbReference type="Pfam" id="PF08790"/>
    </source>
</evidence>
<dbReference type="SUPFAM" id="SSF57667">
    <property type="entry name" value="beta-beta-alpha zinc fingers"/>
    <property type="match status" value="2"/>
</dbReference>
<evidence type="ECO:0000256" key="9">
    <source>
        <dbReference type="SAM" id="MobiDB-lite"/>
    </source>
</evidence>
<evidence type="ECO:0000256" key="2">
    <source>
        <dbReference type="ARBA" id="ARBA00022723"/>
    </source>
</evidence>
<proteinExistence type="inferred from homology"/>
<dbReference type="STRING" id="2163413.A0A4P6XTJ1"/>
<dbReference type="InterPro" id="IPR014898">
    <property type="entry name" value="Znf_C2H2_LYAR"/>
</dbReference>
<dbReference type="FunFam" id="3.30.1490.490:FF:000001">
    <property type="entry name" value="cell growth-regulating nucleolar protein-like"/>
    <property type="match status" value="1"/>
</dbReference>
<feature type="domain" description="Zinc finger C2H2 LYAR-type" evidence="10">
    <location>
        <begin position="30"/>
        <end position="57"/>
    </location>
</feature>
<dbReference type="GO" id="GO:0006364">
    <property type="term" value="P:rRNA processing"/>
    <property type="evidence" value="ECO:0007669"/>
    <property type="project" value="TreeGrafter"/>
</dbReference>
<dbReference type="GO" id="GO:0005730">
    <property type="term" value="C:nucleolus"/>
    <property type="evidence" value="ECO:0007669"/>
    <property type="project" value="TreeGrafter"/>
</dbReference>
<evidence type="ECO:0000256" key="6">
    <source>
        <dbReference type="ARBA" id="ARBA00023242"/>
    </source>
</evidence>
<feature type="compositionally biased region" description="Basic and acidic residues" evidence="9">
    <location>
        <begin position="75"/>
        <end position="100"/>
    </location>
</feature>
<reference evidence="12" key="1">
    <citation type="submission" date="2019-03" db="EMBL/GenBank/DDBJ databases">
        <title>Snf2 controls pulcherriminic acid biosynthesis and connects pigmentation and antifungal activity of the yeast Metschnikowia pulcherrima.</title>
        <authorList>
            <person name="Gore-Lloyd D."/>
            <person name="Sumann I."/>
            <person name="Brachmann A.O."/>
            <person name="Schneeberger K."/>
            <person name="Ortiz-Merino R.A."/>
            <person name="Moreno-Beltran M."/>
            <person name="Schlaefli M."/>
            <person name="Kirner P."/>
            <person name="Santos Kron A."/>
            <person name="Wolfe K.H."/>
            <person name="Piel J."/>
            <person name="Ahrens C.H."/>
            <person name="Henk D."/>
            <person name="Freimoser F.M."/>
        </authorList>
    </citation>
    <scope>NUCLEOTIDE SEQUENCE [LARGE SCALE GENOMIC DNA]</scope>
    <source>
        <strain evidence="12">APC 1.2</strain>
    </source>
</reference>
<dbReference type="Pfam" id="PF08790">
    <property type="entry name" value="zf-LYAR"/>
    <property type="match status" value="1"/>
</dbReference>
<evidence type="ECO:0000313" key="11">
    <source>
        <dbReference type="EMBL" id="QBM90870.1"/>
    </source>
</evidence>